<dbReference type="Pfam" id="PF00072">
    <property type="entry name" value="Response_reg"/>
    <property type="match status" value="1"/>
</dbReference>
<sequence length="1314" mass="146419">MKQITITALLTALFIFTFSAVAPALEKDGFFNTVLITQKDGLSDNKVTSISRDTLGTYWIGTMKGLDRICEGKVIHYDSIPQFRNREIRFTATDGTGQIWAGVFGGLFLYDYRTDTFRKMNAGDTMLHPISYDTASDGMVFYTEEGFVKYGYKDNSMKIIYTGSDTFLRYSHFSLSSDTSAVASIDYDGIYKIDFSTGNKTLLHALDPKSNVNDLMVDSRKRIWTAIYNVGLYCLSPDGQNIVKFFPQNGTFLNGNIAVNIYEHNEKLYIATDGGGVLTIDISSLKTSAIDSLIWDRIPEQAQNVKTMLISDGQVWLGTVHHGIVHLENSPVKFLNDTDFGFGKDRGANGSIISAITEDPYHNIWIGTDGAGISIYSPATEKCTPLDGLSRESITSITAVNQDWMLVAAYSKGLYLCNIHTKEFKAVSTRDPEANKTLLEQDIIIKLKQSSDGKVLISARDLYVFDPFSGKITAYGLSGMSNFRIADSGDEFTFIYNSFEIYCIDSSTEKAKLLFRTHEGDISQIKLTGDELWIIKSYALSKMDLESLEIKNIEFPYNGQILSMETDLSENLWLTTKDKVIRFEGTSPEQYAIISDGFSANEFTPDATLCSNSGEIYLGGNTGLCTIKSSTSPEETEAPSLALLSVSVNGEKTGYSISGPKKTPMITVPWKYSSLDFSICSAGGNALKRNKFRYTIDNKEKHTVIYSDNHLSLPTLSPGSYHINIASKNMADKWIEHTDVLTITVTPPRSSFFIVIGAALVIIAIIVLCIYLYHRKEKIKAARLYRQRKEKLAENKISFLTNISHELRTPLTLIYAPLKRLMEKDTGSSGIQKSDLSGILAQTKYMISLINMVLDSRKLEEGYGKLNLQPHDLNAWLQATVNEFRSEYESKGISIRLEADEKISSVTYDEGKFHIILSNLLMNAWKYSEPHTEVTVRSSEKDGRIRIEVSDQGIGINGVDTETLFGRFVQAHKQSNGFGLGLAYTKQLVEAHPGGTIGAFSNKSQGSTFWFEIPEGLQGDTQGMAHGTIESEDYETPVQDSAEPHEAAREDNIINIDTSAYSVLIAEDEPELLMFLKQELSGSFKKVYAAPDGKEAYGMALKTIPDIIVSDVMMPFMDGYELCRKIKNDIKVSHIPVILLTAQAEQGHRAEGYKSGADIFLAKPFDIPTLISAISNTLYSREMIKEKYRNLSTVTVSVAEDTFSNADEQFMLKIDKFIEENISNDSLNAQMIAEYACMGRASFYKKVKEILGIGIIEYVTRKRMALAASLLKSTDMQISEIALKAGYPDNQYFSRAFKQHFGQSPSAYRKDIAK</sequence>
<dbReference type="InterPro" id="IPR018062">
    <property type="entry name" value="HTH_AraC-typ_CS"/>
</dbReference>
<dbReference type="InterPro" id="IPR011047">
    <property type="entry name" value="Quinoprotein_ADH-like_sf"/>
</dbReference>
<dbReference type="InterPro" id="IPR001789">
    <property type="entry name" value="Sig_transdc_resp-reg_receiver"/>
</dbReference>
<accession>A0A9D9ITR4</accession>
<dbReference type="Proteomes" id="UP000823771">
    <property type="component" value="Unassembled WGS sequence"/>
</dbReference>
<dbReference type="InterPro" id="IPR036097">
    <property type="entry name" value="HisK_dim/P_sf"/>
</dbReference>
<evidence type="ECO:0000256" key="4">
    <source>
        <dbReference type="ARBA" id="ARBA00022679"/>
    </source>
</evidence>
<reference evidence="15" key="2">
    <citation type="journal article" date="2021" name="PeerJ">
        <title>Extensive microbial diversity within the chicken gut microbiome revealed by metagenomics and culture.</title>
        <authorList>
            <person name="Gilroy R."/>
            <person name="Ravi A."/>
            <person name="Getino M."/>
            <person name="Pursley I."/>
            <person name="Horton D.L."/>
            <person name="Alikhan N.F."/>
            <person name="Baker D."/>
            <person name="Gharbi K."/>
            <person name="Hall N."/>
            <person name="Watson M."/>
            <person name="Adriaenssens E.M."/>
            <person name="Foster-Nyarko E."/>
            <person name="Jarju S."/>
            <person name="Secka A."/>
            <person name="Antonio M."/>
            <person name="Oren A."/>
            <person name="Chaudhuri R.R."/>
            <person name="La Ragione R."/>
            <person name="Hildebrand F."/>
            <person name="Pallen M.J."/>
        </authorList>
    </citation>
    <scope>NUCLEOTIDE SEQUENCE</scope>
    <source>
        <strain evidence="15">2478</strain>
    </source>
</reference>
<dbReference type="PROSITE" id="PS01124">
    <property type="entry name" value="HTH_ARAC_FAMILY_2"/>
    <property type="match status" value="1"/>
</dbReference>
<keyword evidence="6" id="KW-0805">Transcription regulation</keyword>
<evidence type="ECO:0000313" key="15">
    <source>
        <dbReference type="EMBL" id="MBO8477746.1"/>
    </source>
</evidence>
<dbReference type="GO" id="GO:0000155">
    <property type="term" value="F:phosphorelay sensor kinase activity"/>
    <property type="evidence" value="ECO:0007669"/>
    <property type="project" value="InterPro"/>
</dbReference>
<feature type="signal peptide" evidence="11">
    <location>
        <begin position="1"/>
        <end position="24"/>
    </location>
</feature>
<keyword evidence="5" id="KW-0418">Kinase</keyword>
<dbReference type="Pfam" id="PF07494">
    <property type="entry name" value="Reg_prop"/>
    <property type="match status" value="2"/>
</dbReference>
<dbReference type="SUPFAM" id="SSF46689">
    <property type="entry name" value="Homeodomain-like"/>
    <property type="match status" value="1"/>
</dbReference>
<dbReference type="GO" id="GO:0043565">
    <property type="term" value="F:sequence-specific DNA binding"/>
    <property type="evidence" value="ECO:0007669"/>
    <property type="project" value="InterPro"/>
</dbReference>
<dbReference type="PROSITE" id="PS00041">
    <property type="entry name" value="HTH_ARAC_FAMILY_1"/>
    <property type="match status" value="1"/>
</dbReference>
<dbReference type="InterPro" id="IPR011110">
    <property type="entry name" value="Reg_prop"/>
</dbReference>
<keyword evidence="8" id="KW-0804">Transcription</keyword>
<evidence type="ECO:0000256" key="8">
    <source>
        <dbReference type="ARBA" id="ARBA00023163"/>
    </source>
</evidence>
<proteinExistence type="predicted"/>
<feature type="domain" description="Histidine kinase" evidence="13">
    <location>
        <begin position="802"/>
        <end position="1017"/>
    </location>
</feature>
<evidence type="ECO:0000259" key="12">
    <source>
        <dbReference type="PROSITE" id="PS01124"/>
    </source>
</evidence>
<evidence type="ECO:0000256" key="9">
    <source>
        <dbReference type="PROSITE-ProRule" id="PRU00169"/>
    </source>
</evidence>
<dbReference type="SUPFAM" id="SSF47384">
    <property type="entry name" value="Homodimeric domain of signal transducing histidine kinase"/>
    <property type="match status" value="1"/>
</dbReference>
<gene>
    <name evidence="15" type="ORF">IAB80_02445</name>
</gene>
<dbReference type="InterPro" id="IPR004358">
    <property type="entry name" value="Sig_transdc_His_kin-like_C"/>
</dbReference>
<dbReference type="SUPFAM" id="SSF50998">
    <property type="entry name" value="Quinoprotein alcohol dehydrogenase-like"/>
    <property type="match status" value="1"/>
</dbReference>
<dbReference type="Gene3D" id="1.10.10.60">
    <property type="entry name" value="Homeodomain-like"/>
    <property type="match status" value="2"/>
</dbReference>
<evidence type="ECO:0000256" key="3">
    <source>
        <dbReference type="ARBA" id="ARBA00022553"/>
    </source>
</evidence>
<keyword evidence="4" id="KW-0808">Transferase</keyword>
<dbReference type="Gene3D" id="2.130.10.10">
    <property type="entry name" value="YVTN repeat-like/Quinoprotein amine dehydrogenase"/>
    <property type="match status" value="2"/>
</dbReference>
<dbReference type="Gene3D" id="3.30.565.10">
    <property type="entry name" value="Histidine kinase-like ATPase, C-terminal domain"/>
    <property type="match status" value="1"/>
</dbReference>
<keyword evidence="7" id="KW-0238">DNA-binding</keyword>
<dbReference type="EC" id="2.7.13.3" evidence="2"/>
<comment type="caution">
    <text evidence="15">The sequence shown here is derived from an EMBL/GenBank/DDBJ whole genome shotgun (WGS) entry which is preliminary data.</text>
</comment>
<feature type="transmembrane region" description="Helical" evidence="10">
    <location>
        <begin position="752"/>
        <end position="773"/>
    </location>
</feature>
<dbReference type="PROSITE" id="PS50110">
    <property type="entry name" value="RESPONSE_REGULATORY"/>
    <property type="match status" value="1"/>
</dbReference>
<dbReference type="PANTHER" id="PTHR43547">
    <property type="entry name" value="TWO-COMPONENT HISTIDINE KINASE"/>
    <property type="match status" value="1"/>
</dbReference>
<keyword evidence="10" id="KW-0472">Membrane</keyword>
<reference evidence="15" key="1">
    <citation type="submission" date="2020-10" db="EMBL/GenBank/DDBJ databases">
        <authorList>
            <person name="Gilroy R."/>
        </authorList>
    </citation>
    <scope>NUCLEOTIDE SEQUENCE</scope>
    <source>
        <strain evidence="15">2478</strain>
    </source>
</reference>
<keyword evidence="10" id="KW-0812">Transmembrane</keyword>
<dbReference type="Gene3D" id="2.60.40.10">
    <property type="entry name" value="Immunoglobulins"/>
    <property type="match status" value="1"/>
</dbReference>
<dbReference type="SMART" id="SM00387">
    <property type="entry name" value="HATPase_c"/>
    <property type="match status" value="1"/>
</dbReference>
<dbReference type="Pfam" id="PF00512">
    <property type="entry name" value="HisKA"/>
    <property type="match status" value="1"/>
</dbReference>
<dbReference type="SUPFAM" id="SSF69322">
    <property type="entry name" value="Tricorn protease domain 2"/>
    <property type="match status" value="1"/>
</dbReference>
<keyword evidence="10" id="KW-1133">Transmembrane helix</keyword>
<feature type="domain" description="Response regulatory" evidence="14">
    <location>
        <begin position="1062"/>
        <end position="1178"/>
    </location>
</feature>
<dbReference type="InterPro" id="IPR003661">
    <property type="entry name" value="HisK_dim/P_dom"/>
</dbReference>
<dbReference type="InterPro" id="IPR005467">
    <property type="entry name" value="His_kinase_dom"/>
</dbReference>
<feature type="chain" id="PRO_5038395158" description="histidine kinase" evidence="11">
    <location>
        <begin position="25"/>
        <end position="1314"/>
    </location>
</feature>
<dbReference type="SMART" id="SM00342">
    <property type="entry name" value="HTH_ARAC"/>
    <property type="match status" value="1"/>
</dbReference>
<dbReference type="SMART" id="SM00448">
    <property type="entry name" value="REC"/>
    <property type="match status" value="1"/>
</dbReference>
<evidence type="ECO:0000256" key="10">
    <source>
        <dbReference type="SAM" id="Phobius"/>
    </source>
</evidence>
<evidence type="ECO:0000256" key="2">
    <source>
        <dbReference type="ARBA" id="ARBA00012438"/>
    </source>
</evidence>
<dbReference type="SUPFAM" id="SSF55874">
    <property type="entry name" value="ATPase domain of HSP90 chaperone/DNA topoisomerase II/histidine kinase"/>
    <property type="match status" value="1"/>
</dbReference>
<keyword evidence="3 9" id="KW-0597">Phosphoprotein</keyword>
<dbReference type="InterPro" id="IPR013783">
    <property type="entry name" value="Ig-like_fold"/>
</dbReference>
<dbReference type="FunFam" id="3.30.565.10:FF:000006">
    <property type="entry name" value="Sensor histidine kinase WalK"/>
    <property type="match status" value="1"/>
</dbReference>
<organism evidence="15 16">
    <name type="scientific">Candidatus Cryptobacteroides excrementipullorum</name>
    <dbReference type="NCBI Taxonomy" id="2840761"/>
    <lineage>
        <taxon>Bacteria</taxon>
        <taxon>Pseudomonadati</taxon>
        <taxon>Bacteroidota</taxon>
        <taxon>Bacteroidia</taxon>
        <taxon>Bacteroidales</taxon>
        <taxon>Candidatus Cryptobacteroides</taxon>
    </lineage>
</organism>
<evidence type="ECO:0000256" key="6">
    <source>
        <dbReference type="ARBA" id="ARBA00023015"/>
    </source>
</evidence>
<comment type="catalytic activity">
    <reaction evidence="1">
        <text>ATP + protein L-histidine = ADP + protein N-phospho-L-histidine.</text>
        <dbReference type="EC" id="2.7.13.3"/>
    </reaction>
</comment>
<dbReference type="InterPro" id="IPR018060">
    <property type="entry name" value="HTH_AraC"/>
</dbReference>
<evidence type="ECO:0000313" key="16">
    <source>
        <dbReference type="Proteomes" id="UP000823771"/>
    </source>
</evidence>
<dbReference type="Gene3D" id="3.40.50.2300">
    <property type="match status" value="1"/>
</dbReference>
<evidence type="ECO:0000256" key="5">
    <source>
        <dbReference type="ARBA" id="ARBA00022777"/>
    </source>
</evidence>
<dbReference type="InterPro" id="IPR015943">
    <property type="entry name" value="WD40/YVTN_repeat-like_dom_sf"/>
</dbReference>
<evidence type="ECO:0000259" key="13">
    <source>
        <dbReference type="PROSITE" id="PS50109"/>
    </source>
</evidence>
<evidence type="ECO:0000256" key="11">
    <source>
        <dbReference type="SAM" id="SignalP"/>
    </source>
</evidence>
<evidence type="ECO:0000256" key="7">
    <source>
        <dbReference type="ARBA" id="ARBA00023125"/>
    </source>
</evidence>
<feature type="modified residue" description="4-aspartylphosphate" evidence="9">
    <location>
        <position position="1111"/>
    </location>
</feature>
<dbReference type="PANTHER" id="PTHR43547:SF2">
    <property type="entry name" value="HYBRID SIGNAL TRANSDUCTION HISTIDINE KINASE C"/>
    <property type="match status" value="1"/>
</dbReference>
<dbReference type="Pfam" id="PF12833">
    <property type="entry name" value="HTH_18"/>
    <property type="match status" value="1"/>
</dbReference>
<dbReference type="InterPro" id="IPR036890">
    <property type="entry name" value="HATPase_C_sf"/>
</dbReference>
<dbReference type="CDD" id="cd00082">
    <property type="entry name" value="HisKA"/>
    <property type="match status" value="1"/>
</dbReference>
<dbReference type="InterPro" id="IPR009057">
    <property type="entry name" value="Homeodomain-like_sf"/>
</dbReference>
<dbReference type="SMART" id="SM00388">
    <property type="entry name" value="HisKA"/>
    <property type="match status" value="1"/>
</dbReference>
<dbReference type="Pfam" id="PF02518">
    <property type="entry name" value="HATPase_c"/>
    <property type="match status" value="1"/>
</dbReference>
<name>A0A9D9ITR4_9BACT</name>
<dbReference type="InterPro" id="IPR003594">
    <property type="entry name" value="HATPase_dom"/>
</dbReference>
<dbReference type="EMBL" id="JADILZ010000024">
    <property type="protein sequence ID" value="MBO8477746.1"/>
    <property type="molecule type" value="Genomic_DNA"/>
</dbReference>
<protein>
    <recommendedName>
        <fullName evidence="2">histidine kinase</fullName>
        <ecNumber evidence="2">2.7.13.3</ecNumber>
    </recommendedName>
</protein>
<dbReference type="Gene3D" id="1.10.287.130">
    <property type="match status" value="1"/>
</dbReference>
<dbReference type="GO" id="GO:0003700">
    <property type="term" value="F:DNA-binding transcription factor activity"/>
    <property type="evidence" value="ECO:0007669"/>
    <property type="project" value="InterPro"/>
</dbReference>
<keyword evidence="11" id="KW-0732">Signal</keyword>
<evidence type="ECO:0000259" key="14">
    <source>
        <dbReference type="PROSITE" id="PS50110"/>
    </source>
</evidence>
<dbReference type="PRINTS" id="PR00344">
    <property type="entry name" value="BCTRLSENSOR"/>
</dbReference>
<dbReference type="SUPFAM" id="SSF52172">
    <property type="entry name" value="CheY-like"/>
    <property type="match status" value="1"/>
</dbReference>
<dbReference type="PROSITE" id="PS50109">
    <property type="entry name" value="HIS_KIN"/>
    <property type="match status" value="1"/>
</dbReference>
<dbReference type="InterPro" id="IPR011006">
    <property type="entry name" value="CheY-like_superfamily"/>
</dbReference>
<feature type="domain" description="HTH araC/xylS-type" evidence="12">
    <location>
        <begin position="1212"/>
        <end position="1311"/>
    </location>
</feature>
<evidence type="ECO:0000256" key="1">
    <source>
        <dbReference type="ARBA" id="ARBA00000085"/>
    </source>
</evidence>